<feature type="chain" id="PRO_5040312640" evidence="1">
    <location>
        <begin position="20"/>
        <end position="196"/>
    </location>
</feature>
<keyword evidence="3" id="KW-1185">Reference proteome</keyword>
<dbReference type="EMBL" id="JAGPYM010000003">
    <property type="protein sequence ID" value="KAH6897247.1"/>
    <property type="molecule type" value="Genomic_DNA"/>
</dbReference>
<reference evidence="2 3" key="1">
    <citation type="journal article" date="2021" name="Nat. Commun.">
        <title>Genetic determinants of endophytism in the Arabidopsis root mycobiome.</title>
        <authorList>
            <person name="Mesny F."/>
            <person name="Miyauchi S."/>
            <person name="Thiergart T."/>
            <person name="Pickel B."/>
            <person name="Atanasova L."/>
            <person name="Karlsson M."/>
            <person name="Huettel B."/>
            <person name="Barry K.W."/>
            <person name="Haridas S."/>
            <person name="Chen C."/>
            <person name="Bauer D."/>
            <person name="Andreopoulos W."/>
            <person name="Pangilinan J."/>
            <person name="LaButti K."/>
            <person name="Riley R."/>
            <person name="Lipzen A."/>
            <person name="Clum A."/>
            <person name="Drula E."/>
            <person name="Henrissat B."/>
            <person name="Kohler A."/>
            <person name="Grigoriev I.V."/>
            <person name="Martin F.M."/>
            <person name="Hacquard S."/>
        </authorList>
    </citation>
    <scope>NUCLEOTIDE SEQUENCE [LARGE SCALE GENOMIC DNA]</scope>
    <source>
        <strain evidence="2 3">MPI-CAGE-CH-0241</strain>
    </source>
</reference>
<protein>
    <submittedName>
        <fullName evidence="2">Uncharacterized protein</fullName>
    </submittedName>
</protein>
<dbReference type="OrthoDB" id="4950117at2759"/>
<evidence type="ECO:0000313" key="2">
    <source>
        <dbReference type="EMBL" id="KAH6897247.1"/>
    </source>
</evidence>
<sequence>MRFLSLACTLLASSSAVLAAPASDRSEACCCCDISSNSIVCEAREKDEGCFCAAVVCPADAPTVWPATTGAATATPTLTVGEPEKRAGDEEECCCCNPQIPAIVCEARARDEGCFCPAVACPTDAPTLTTTMEIATPTTTVTATATAGEEETCCCCEPAAGAVVCRRADLCICAMILCPSDLPTVTVEPGQTATPL</sequence>
<accession>A0A9P9AUE6</accession>
<gene>
    <name evidence="2" type="ORF">B0T10DRAFT_602592</name>
</gene>
<feature type="signal peptide" evidence="1">
    <location>
        <begin position="1"/>
        <end position="19"/>
    </location>
</feature>
<evidence type="ECO:0000313" key="3">
    <source>
        <dbReference type="Proteomes" id="UP000777438"/>
    </source>
</evidence>
<dbReference type="AlphaFoldDB" id="A0A9P9AUE6"/>
<evidence type="ECO:0000256" key="1">
    <source>
        <dbReference type="SAM" id="SignalP"/>
    </source>
</evidence>
<organism evidence="2 3">
    <name type="scientific">Thelonectria olida</name>
    <dbReference type="NCBI Taxonomy" id="1576542"/>
    <lineage>
        <taxon>Eukaryota</taxon>
        <taxon>Fungi</taxon>
        <taxon>Dikarya</taxon>
        <taxon>Ascomycota</taxon>
        <taxon>Pezizomycotina</taxon>
        <taxon>Sordariomycetes</taxon>
        <taxon>Hypocreomycetidae</taxon>
        <taxon>Hypocreales</taxon>
        <taxon>Nectriaceae</taxon>
        <taxon>Thelonectria</taxon>
    </lineage>
</organism>
<comment type="caution">
    <text evidence="2">The sequence shown here is derived from an EMBL/GenBank/DDBJ whole genome shotgun (WGS) entry which is preliminary data.</text>
</comment>
<keyword evidence="1" id="KW-0732">Signal</keyword>
<proteinExistence type="predicted"/>
<name>A0A9P9AUE6_9HYPO</name>
<dbReference type="Proteomes" id="UP000777438">
    <property type="component" value="Unassembled WGS sequence"/>
</dbReference>